<evidence type="ECO:0000256" key="8">
    <source>
        <dbReference type="ARBA" id="ARBA00022958"/>
    </source>
</evidence>
<accession>A0A9Q1KZZ0</accession>
<name>A0A9Q1KZZ0_9CARY</name>
<comment type="subcellular location">
    <subcellularLocation>
        <location evidence="1 14">Membrane</location>
        <topology evidence="1 14">Multi-pass membrane protein</topology>
    </subcellularLocation>
</comment>
<feature type="transmembrane region" description="Helical" evidence="14">
    <location>
        <begin position="284"/>
        <end position="309"/>
    </location>
</feature>
<dbReference type="InterPro" id="IPR021789">
    <property type="entry name" value="KHA_dom"/>
</dbReference>
<comment type="domain">
    <text evidence="14">The KHA domain (rich in hydrophobic and acidic residues) present in the C-terminal part is likely to be important for tetramerization.</text>
</comment>
<evidence type="ECO:0000256" key="10">
    <source>
        <dbReference type="ARBA" id="ARBA00023065"/>
    </source>
</evidence>
<dbReference type="Gene3D" id="1.10.287.70">
    <property type="match status" value="1"/>
</dbReference>
<comment type="caution">
    <text evidence="17">The sequence shown here is derived from an EMBL/GenBank/DDBJ whole genome shotgun (WGS) entry which is preliminary data.</text>
</comment>
<evidence type="ECO:0000256" key="12">
    <source>
        <dbReference type="ARBA" id="ARBA00023303"/>
    </source>
</evidence>
<comment type="caution">
    <text evidence="14">Lacks conserved residue(s) required for the propagation of feature annotation.</text>
</comment>
<organism evidence="17 18">
    <name type="scientific">Carnegiea gigantea</name>
    <dbReference type="NCBI Taxonomy" id="171969"/>
    <lineage>
        <taxon>Eukaryota</taxon>
        <taxon>Viridiplantae</taxon>
        <taxon>Streptophyta</taxon>
        <taxon>Embryophyta</taxon>
        <taxon>Tracheophyta</taxon>
        <taxon>Spermatophyta</taxon>
        <taxon>Magnoliopsida</taxon>
        <taxon>eudicotyledons</taxon>
        <taxon>Gunneridae</taxon>
        <taxon>Pentapetalae</taxon>
        <taxon>Caryophyllales</taxon>
        <taxon>Cactineae</taxon>
        <taxon>Cactaceae</taxon>
        <taxon>Cactoideae</taxon>
        <taxon>Echinocereeae</taxon>
        <taxon>Carnegiea</taxon>
    </lineage>
</organism>
<evidence type="ECO:0000313" key="18">
    <source>
        <dbReference type="Proteomes" id="UP001153076"/>
    </source>
</evidence>
<evidence type="ECO:0000256" key="2">
    <source>
        <dbReference type="ARBA" id="ARBA00007929"/>
    </source>
</evidence>
<dbReference type="GO" id="GO:0034702">
    <property type="term" value="C:monoatomic ion channel complex"/>
    <property type="evidence" value="ECO:0007669"/>
    <property type="project" value="UniProtKB-KW"/>
</dbReference>
<evidence type="ECO:0000256" key="6">
    <source>
        <dbReference type="ARBA" id="ARBA00022826"/>
    </source>
</evidence>
<feature type="repeat" description="ANK" evidence="13">
    <location>
        <begin position="667"/>
        <end position="699"/>
    </location>
</feature>
<dbReference type="AlphaFoldDB" id="A0A9Q1KZZ0"/>
<feature type="repeat" description="ANK" evidence="13">
    <location>
        <begin position="567"/>
        <end position="599"/>
    </location>
</feature>
<dbReference type="Gene3D" id="1.25.40.20">
    <property type="entry name" value="Ankyrin repeat-containing domain"/>
    <property type="match status" value="1"/>
</dbReference>
<reference evidence="17" key="1">
    <citation type="submission" date="2022-04" db="EMBL/GenBank/DDBJ databases">
        <title>Carnegiea gigantea Genome sequencing and assembly v2.</title>
        <authorList>
            <person name="Copetti D."/>
            <person name="Sanderson M.J."/>
            <person name="Burquez A."/>
            <person name="Wojciechowski M.F."/>
        </authorList>
    </citation>
    <scope>NUCLEOTIDE SEQUENCE</scope>
    <source>
        <strain evidence="17">SGP5-SGP5p</strain>
        <tissue evidence="17">Aerial part</tissue>
    </source>
</reference>
<feature type="repeat" description="ANK" evidence="13">
    <location>
        <begin position="600"/>
        <end position="632"/>
    </location>
</feature>
<dbReference type="PANTHER" id="PTHR45743:SF2">
    <property type="entry name" value="POTASSIUM CHANNEL AKT1"/>
    <property type="match status" value="1"/>
</dbReference>
<dbReference type="Gene3D" id="1.10.287.630">
    <property type="entry name" value="Helix hairpin bin"/>
    <property type="match status" value="1"/>
</dbReference>
<protein>
    <recommendedName>
        <fullName evidence="14">Potassium channel</fullName>
    </recommendedName>
</protein>
<dbReference type="FunFam" id="2.60.120.10:FF:000074">
    <property type="entry name" value="Potassium channel KAT2"/>
    <property type="match status" value="1"/>
</dbReference>
<keyword evidence="6 14" id="KW-0631">Potassium channel</keyword>
<dbReference type="PROSITE" id="PS51490">
    <property type="entry name" value="KHA"/>
    <property type="match status" value="1"/>
</dbReference>
<dbReference type="EMBL" id="JAKOGI010000008">
    <property type="protein sequence ID" value="KAJ8451607.1"/>
    <property type="molecule type" value="Genomic_DNA"/>
</dbReference>
<keyword evidence="3 14" id="KW-0813">Transport</keyword>
<keyword evidence="4 14" id="KW-0633">Potassium transport</keyword>
<comment type="similarity">
    <text evidence="2 14">Belongs to the potassium channel family. Plant (TC 1.A.1.4) subfamily.</text>
</comment>
<dbReference type="PROSITE" id="PS50297">
    <property type="entry name" value="ANK_REP_REGION"/>
    <property type="match status" value="2"/>
</dbReference>
<dbReference type="InterPro" id="IPR002110">
    <property type="entry name" value="Ankyrin_rpt"/>
</dbReference>
<keyword evidence="13" id="KW-0040">ANK repeat</keyword>
<dbReference type="SMART" id="SM00248">
    <property type="entry name" value="ANK"/>
    <property type="match status" value="5"/>
</dbReference>
<feature type="transmembrane region" description="Helical" evidence="14">
    <location>
        <begin position="106"/>
        <end position="125"/>
    </location>
</feature>
<comment type="function">
    <text evidence="14">Potassium channel.</text>
</comment>
<dbReference type="InterPro" id="IPR036770">
    <property type="entry name" value="Ankyrin_rpt-contain_sf"/>
</dbReference>
<feature type="transmembrane region" description="Helical" evidence="14">
    <location>
        <begin position="203"/>
        <end position="226"/>
    </location>
</feature>
<dbReference type="InterPro" id="IPR018490">
    <property type="entry name" value="cNMP-bd_dom_sf"/>
</dbReference>
<evidence type="ECO:0000259" key="15">
    <source>
        <dbReference type="PROSITE" id="PS50042"/>
    </source>
</evidence>
<dbReference type="OrthoDB" id="426293at2759"/>
<dbReference type="InterPro" id="IPR000595">
    <property type="entry name" value="cNMP-bd_dom"/>
</dbReference>
<keyword evidence="5 14" id="KW-0812">Transmembrane</keyword>
<evidence type="ECO:0000256" key="9">
    <source>
        <dbReference type="ARBA" id="ARBA00022989"/>
    </source>
</evidence>
<comment type="domain">
    <text evidence="14">The segment S4 is probably the voltage-sensor and is characterized by a series of positively charged amino acids. The pore-forming region H5 is enclosed by the transmembrane segments S5 and S6 in the Shaker-type (1P/6TM) and contains the GYGD signature motif which seems to be involved in potassium selectivity.</text>
</comment>
<comment type="subunit">
    <text evidence="14">The potassium channel is composed of a homo- or heterotetrameric complex of pore-forming subunits.</text>
</comment>
<keyword evidence="18" id="KW-1185">Reference proteome</keyword>
<dbReference type="Pfam" id="PF11834">
    <property type="entry name" value="KHA"/>
    <property type="match status" value="1"/>
</dbReference>
<keyword evidence="8 14" id="KW-0630">Potassium</keyword>
<dbReference type="SUPFAM" id="SSF51206">
    <property type="entry name" value="cAMP-binding domain-like"/>
    <property type="match status" value="1"/>
</dbReference>
<evidence type="ECO:0000256" key="3">
    <source>
        <dbReference type="ARBA" id="ARBA00022448"/>
    </source>
</evidence>
<keyword evidence="9 14" id="KW-1133">Transmembrane helix</keyword>
<dbReference type="InterPro" id="IPR045319">
    <property type="entry name" value="KAT/AKT"/>
</dbReference>
<evidence type="ECO:0000256" key="7">
    <source>
        <dbReference type="ARBA" id="ARBA00022882"/>
    </source>
</evidence>
<dbReference type="PROSITE" id="PS50042">
    <property type="entry name" value="CNMP_BINDING_3"/>
    <property type="match status" value="1"/>
</dbReference>
<evidence type="ECO:0000256" key="1">
    <source>
        <dbReference type="ARBA" id="ARBA00004141"/>
    </source>
</evidence>
<dbReference type="PRINTS" id="PR01463">
    <property type="entry name" value="EAGCHANLFMLY"/>
</dbReference>
<evidence type="ECO:0000256" key="14">
    <source>
        <dbReference type="RuleBase" id="RU369015"/>
    </source>
</evidence>
<dbReference type="InterPro" id="IPR003938">
    <property type="entry name" value="K_chnl_volt-dep_EAG/ELK/ERG"/>
</dbReference>
<sequence length="880" mass="99532">MLKTLGIISSNCRVHGIELGDGEEEEERGSRYGGYREDLIAEILPSLGAPSHSRLRPRRFVVYPFNPHYRIWERILIMLVIYTAWISPFEFGFLERPRMPISIIDNAVNALFALDMILTFFVPYLDKKTYLLVDEPKKIAKKYALSCRLLFDAISIVPSELIQKIFPASRRAYGVFNIFRLWRLRRVSSLFSRLEKDRNFNYFWVRCTKLLIVTLFAVHCAGCFYYHIAAHYRDIKATWIGASMEDVLHFSIWTRYVMSVYWAITTLTTVGYGDLHPVNKYEMIFDIFFMLFNLGLTSYLIGNMTNLVVHGSSRTRKYRDNVQAASSFAERHRLPMRLQEQMLAHICLKYRTDIEGLRQQEILDSLPKAIRSSISVHLFYSLVDKVYLFRGVSSDMLFQLVSDMKAEFFSPNEDVILQNEAPTDFYIIVNGSVDLLQSKNGAEEVVGKAKKGDICGEIGALCYRPQLFTVRTKRICQLLRINRTHFMNIVQANVRDGHIIINNLLEHMKGQEDEITKDSLVEIENMIGRDKLDLPLSLCFAAARGDEALMHRLLKKGVDPIESEDTTARTALHIAASNGSERCVRLLLEYGADPNCRDQEGNIPLWEAMQGNHEAVVKLLREHGAYVRASDGGQYACIAAEKNNLDLLKKIVQYGGDVTLPASTYFHGGTALHVAVSEGNIEIVNYLLDQGSDVDKHDMQGWTPRSLAEQQGHQDITAVFQCRLGPMPQTTSTIPAEPQKVHFLGRFSSEPTLAHLDRVHLGLSRGGLGGSPVRARPKVSSFENSIFGVMSTAQNANRNDVSEHPMAARVIMINRNSNQDGGAVRKVVALPKNFEELLEVAVKKFGILPCRVESECGAEIDCIEVVRDGDHLVLITDLPN</sequence>
<evidence type="ECO:0000256" key="13">
    <source>
        <dbReference type="PROSITE-ProRule" id="PRU00023"/>
    </source>
</evidence>
<dbReference type="Pfam" id="PF00027">
    <property type="entry name" value="cNMP_binding"/>
    <property type="match status" value="1"/>
</dbReference>
<feature type="domain" description="KHA" evidence="16">
    <location>
        <begin position="809"/>
        <end position="880"/>
    </location>
</feature>
<gene>
    <name evidence="17" type="ORF">Cgig2_018241</name>
</gene>
<feature type="transmembrane region" description="Helical" evidence="14">
    <location>
        <begin position="75"/>
        <end position="94"/>
    </location>
</feature>
<dbReference type="PROSITE" id="PS50088">
    <property type="entry name" value="ANK_REPEAT"/>
    <property type="match status" value="3"/>
</dbReference>
<evidence type="ECO:0000259" key="16">
    <source>
        <dbReference type="PROSITE" id="PS51490"/>
    </source>
</evidence>
<dbReference type="SUPFAM" id="SSF81324">
    <property type="entry name" value="Voltage-gated potassium channels"/>
    <property type="match status" value="1"/>
</dbReference>
<feature type="transmembrane region" description="Helical" evidence="14">
    <location>
        <begin position="247"/>
        <end position="264"/>
    </location>
</feature>
<evidence type="ECO:0000256" key="4">
    <source>
        <dbReference type="ARBA" id="ARBA00022538"/>
    </source>
</evidence>
<evidence type="ECO:0000256" key="5">
    <source>
        <dbReference type="ARBA" id="ARBA00022692"/>
    </source>
</evidence>
<dbReference type="FunFam" id="1.10.287.70:FF:000123">
    <property type="entry name" value="Potassium channel KAT3"/>
    <property type="match status" value="1"/>
</dbReference>
<evidence type="ECO:0000256" key="11">
    <source>
        <dbReference type="ARBA" id="ARBA00023136"/>
    </source>
</evidence>
<dbReference type="InterPro" id="IPR005821">
    <property type="entry name" value="Ion_trans_dom"/>
</dbReference>
<proteinExistence type="inferred from homology"/>
<dbReference type="SUPFAM" id="SSF48403">
    <property type="entry name" value="Ankyrin repeat"/>
    <property type="match status" value="1"/>
</dbReference>
<keyword evidence="10 14" id="KW-0406">Ion transport</keyword>
<dbReference type="SMART" id="SM00100">
    <property type="entry name" value="cNMP"/>
    <property type="match status" value="1"/>
</dbReference>
<dbReference type="Gene3D" id="2.60.120.10">
    <property type="entry name" value="Jelly Rolls"/>
    <property type="match status" value="1"/>
</dbReference>
<keyword evidence="12 14" id="KW-0407">Ion channel</keyword>
<keyword evidence="7 14" id="KW-0851">Voltage-gated channel</keyword>
<dbReference type="GO" id="GO:0005249">
    <property type="term" value="F:voltage-gated potassium channel activity"/>
    <property type="evidence" value="ECO:0007669"/>
    <property type="project" value="UniProtKB-UniRule"/>
</dbReference>
<dbReference type="Pfam" id="PF12796">
    <property type="entry name" value="Ank_2"/>
    <property type="match status" value="2"/>
</dbReference>
<dbReference type="PANTHER" id="PTHR45743">
    <property type="entry name" value="POTASSIUM CHANNEL AKT1"/>
    <property type="match status" value="1"/>
</dbReference>
<dbReference type="InterPro" id="IPR014710">
    <property type="entry name" value="RmlC-like_jellyroll"/>
</dbReference>
<evidence type="ECO:0000313" key="17">
    <source>
        <dbReference type="EMBL" id="KAJ8451607.1"/>
    </source>
</evidence>
<dbReference type="CDD" id="cd00038">
    <property type="entry name" value="CAP_ED"/>
    <property type="match status" value="1"/>
</dbReference>
<dbReference type="Pfam" id="PF00520">
    <property type="entry name" value="Ion_trans"/>
    <property type="match status" value="1"/>
</dbReference>
<keyword evidence="11 14" id="KW-0472">Membrane</keyword>
<dbReference type="Proteomes" id="UP001153076">
    <property type="component" value="Unassembled WGS sequence"/>
</dbReference>
<feature type="domain" description="Cyclic nucleotide-binding" evidence="15">
    <location>
        <begin position="388"/>
        <end position="507"/>
    </location>
</feature>